<evidence type="ECO:0000256" key="1">
    <source>
        <dbReference type="ARBA" id="ARBA00000085"/>
    </source>
</evidence>
<dbReference type="Pfam" id="PF13426">
    <property type="entry name" value="PAS_9"/>
    <property type="match status" value="1"/>
</dbReference>
<dbReference type="eggNOG" id="COG4251">
    <property type="taxonomic scope" value="Bacteria"/>
</dbReference>
<evidence type="ECO:0000256" key="3">
    <source>
        <dbReference type="ARBA" id="ARBA00022553"/>
    </source>
</evidence>
<feature type="coiled-coil region" evidence="6">
    <location>
        <begin position="1"/>
        <end position="38"/>
    </location>
</feature>
<dbReference type="SUPFAM" id="SSF55874">
    <property type="entry name" value="ATPase domain of HSP90 chaperone/DNA topoisomerase II/histidine kinase"/>
    <property type="match status" value="1"/>
</dbReference>
<feature type="domain" description="PAC" evidence="9">
    <location>
        <begin position="235"/>
        <end position="287"/>
    </location>
</feature>
<feature type="domain" description="PAS" evidence="8">
    <location>
        <begin position="35"/>
        <end position="105"/>
    </location>
</feature>
<dbReference type="PANTHER" id="PTHR43304:SF1">
    <property type="entry name" value="PAC DOMAIN-CONTAINING PROTEIN"/>
    <property type="match status" value="1"/>
</dbReference>
<dbReference type="InterPro" id="IPR005467">
    <property type="entry name" value="His_kinase_dom"/>
</dbReference>
<dbReference type="InterPro" id="IPR004358">
    <property type="entry name" value="Sig_transdc_His_kin-like_C"/>
</dbReference>
<dbReference type="Gene3D" id="3.30.450.20">
    <property type="entry name" value="PAS domain"/>
    <property type="match status" value="5"/>
</dbReference>
<evidence type="ECO:0000259" key="8">
    <source>
        <dbReference type="PROSITE" id="PS50112"/>
    </source>
</evidence>
<dbReference type="InterPro" id="IPR035965">
    <property type="entry name" value="PAS-like_dom_sf"/>
</dbReference>
<dbReference type="PROSITE" id="PS50113">
    <property type="entry name" value="PAC"/>
    <property type="match status" value="3"/>
</dbReference>
<dbReference type="PROSITE" id="PS50112">
    <property type="entry name" value="PAS"/>
    <property type="match status" value="5"/>
</dbReference>
<feature type="domain" description="Histidine kinase" evidence="7">
    <location>
        <begin position="889"/>
        <end position="1100"/>
    </location>
</feature>
<dbReference type="InterPro" id="IPR000014">
    <property type="entry name" value="PAS"/>
</dbReference>
<dbReference type="eggNOG" id="COG4936">
    <property type="taxonomic scope" value="Bacteria"/>
</dbReference>
<dbReference type="PRINTS" id="PR00344">
    <property type="entry name" value="BCTRLSENSOR"/>
</dbReference>
<dbReference type="EMBL" id="DF820463">
    <property type="protein sequence ID" value="GAK54952.1"/>
    <property type="molecule type" value="Genomic_DNA"/>
</dbReference>
<keyword evidence="6" id="KW-0175">Coiled coil</keyword>
<gene>
    <name evidence="10" type="ORF">U27_01783</name>
</gene>
<proteinExistence type="predicted"/>
<comment type="catalytic activity">
    <reaction evidence="1">
        <text>ATP + protein L-histidine = ADP + protein N-phospho-L-histidine.</text>
        <dbReference type="EC" id="2.7.13.3"/>
    </reaction>
</comment>
<dbReference type="InterPro" id="IPR000700">
    <property type="entry name" value="PAS-assoc_C"/>
</dbReference>
<dbReference type="SUPFAM" id="SSF47384">
    <property type="entry name" value="Homodimeric domain of signal transducing histidine kinase"/>
    <property type="match status" value="1"/>
</dbReference>
<sequence length="1103" mass="125798">MNDEAKTYAELLEEMTMLRQRNAELEAQAAEHRQAEARFRLLVENSTDLICCHTPDGVYLYASPACRPLLGYDPEDLVGHSAYEFFHPEDRAAIAASHATVLEQPTVSTVSYRIRRKDGMYIWFETTSHAIRAEQTDEIVEIHTVSRDITARKQMEAALRESEARYRAVIESQVDLISRYRPDTTLTFVNDAYCRFYGKTREQLIGQSYVFMVAPEFRDLVRQETENLARNPRQIIGEYLNYRHDGKECWIQWVVQCIRNEHGQVVELQAVGRDVTDRKRAEEALVENELKYRMLFKSMGQGFYVAQILYDEDGMPCDFMYLDVNSAFEHIIGLQQEQLIGKTYNELVPPDPESGWLDCFKRVALTGIPENYTFPSKIYNRYFEVYAFKPDEGKFSALVKDITESKQMEAALRESEERYRLLAEAAHDMIFILNRDGTVDYVNRFAAQQLGRLPEEIIGRSQAELFRSSDAEHQKDSLRQVFEAGQPVYIENPTQFPNQRMWLGTWLVPIKDEAGQVKSILGVSRDITERKRIEEALEKRIVALTRPMETAEGIAFEDLFNLADIQHLQDLYAKAFGVAALITRPDGTPITQPSNFSELCGDIIRKTSKGLKNCNYSDAMIGKYNPSGPNIQPCLSAGLCNAGASISVGGRHIANWLIGQVRNETQNEEEIMQYAREIGADETAFRAAYRKVPIMSQEQFERVAQVLFVLANQLSTSAYQNVQQARFIAERKRAEQALQSKTAELDRYFTSSLDLLCIADTDGYFRRLNPEWETTLGYTIAELEGRQFLEFVHPEDLDATVAALSQLASQNQILNFENRYRCKDGSYRWIEWRSYPSEKMIYAVARDITERKQVEAAIRTLNAELEQRVHVRTAKLEAVNKELQSFAYIVSHDLKAPLRAINWLVQWLLDDYAEAFDAKGQEMAELLMGRVKRMDNLIDGVLEYSRIGRIIGQAEPLDLNQLLPDVIDSLSPPPGIQVVIASALPLVFGDIVRVQQIFANLIGNAMKFLDKPQGIITIRCEEAGADWQFSVADNGPGIDPKYHNKIFQIFQTLKPRDEMESTGVGLAIVKKIVEFYGGKIWVESEVGSGSTFLFTFPKQGGRL</sequence>
<dbReference type="AlphaFoldDB" id="A0A0S6W5R5"/>
<protein>
    <recommendedName>
        <fullName evidence="2">histidine kinase</fullName>
        <ecNumber evidence="2">2.7.13.3</ecNumber>
    </recommendedName>
</protein>
<dbReference type="InterPro" id="IPR052162">
    <property type="entry name" value="Sensor_kinase/Photoreceptor"/>
</dbReference>
<dbReference type="SMART" id="SM00091">
    <property type="entry name" value="PAS"/>
    <property type="match status" value="5"/>
</dbReference>
<dbReference type="InterPro" id="IPR018771">
    <property type="entry name" value="PocR_dom"/>
</dbReference>
<feature type="domain" description="PAS" evidence="8">
    <location>
        <begin position="162"/>
        <end position="232"/>
    </location>
</feature>
<dbReference type="Proteomes" id="UP000030661">
    <property type="component" value="Unassembled WGS sequence"/>
</dbReference>
<evidence type="ECO:0000313" key="11">
    <source>
        <dbReference type="Proteomes" id="UP000030661"/>
    </source>
</evidence>
<dbReference type="InterPro" id="IPR001610">
    <property type="entry name" value="PAC"/>
</dbReference>
<dbReference type="SUPFAM" id="SSF55785">
    <property type="entry name" value="PYP-like sensor domain (PAS domain)"/>
    <property type="match status" value="5"/>
</dbReference>
<dbReference type="eggNOG" id="COG3829">
    <property type="taxonomic scope" value="Bacteria"/>
</dbReference>
<dbReference type="Pfam" id="PF08447">
    <property type="entry name" value="PAS_3"/>
    <property type="match status" value="3"/>
</dbReference>
<dbReference type="PANTHER" id="PTHR43304">
    <property type="entry name" value="PHYTOCHROME-LIKE PROTEIN CPH1"/>
    <property type="match status" value="1"/>
</dbReference>
<dbReference type="InterPro" id="IPR036890">
    <property type="entry name" value="HATPase_C_sf"/>
</dbReference>
<dbReference type="SMART" id="SM00086">
    <property type="entry name" value="PAC"/>
    <property type="match status" value="4"/>
</dbReference>
<dbReference type="SMART" id="SM00387">
    <property type="entry name" value="HATPase_c"/>
    <property type="match status" value="1"/>
</dbReference>
<feature type="domain" description="PAS" evidence="8">
    <location>
        <begin position="308"/>
        <end position="351"/>
    </location>
</feature>
<dbReference type="GO" id="GO:0000155">
    <property type="term" value="F:phosphorelay sensor kinase activity"/>
    <property type="evidence" value="ECO:0007669"/>
    <property type="project" value="InterPro"/>
</dbReference>
<dbReference type="InterPro" id="IPR013656">
    <property type="entry name" value="PAS_4"/>
</dbReference>
<evidence type="ECO:0000256" key="6">
    <source>
        <dbReference type="SAM" id="Coils"/>
    </source>
</evidence>
<evidence type="ECO:0000256" key="2">
    <source>
        <dbReference type="ARBA" id="ARBA00012438"/>
    </source>
</evidence>
<dbReference type="InterPro" id="IPR013655">
    <property type="entry name" value="PAS_fold_3"/>
</dbReference>
<keyword evidence="4" id="KW-0808">Transferase</keyword>
<dbReference type="PROSITE" id="PS50109">
    <property type="entry name" value="HIS_KIN"/>
    <property type="match status" value="1"/>
</dbReference>
<keyword evidence="3" id="KW-0597">Phosphoprotein</keyword>
<dbReference type="Gene3D" id="3.30.565.10">
    <property type="entry name" value="Histidine kinase-like ATPase, C-terminal domain"/>
    <property type="match status" value="1"/>
</dbReference>
<evidence type="ECO:0000256" key="5">
    <source>
        <dbReference type="ARBA" id="ARBA00022777"/>
    </source>
</evidence>
<dbReference type="HOGENOM" id="CLU_000445_114_18_0"/>
<keyword evidence="11" id="KW-1185">Reference proteome</keyword>
<dbReference type="Gene3D" id="1.10.287.130">
    <property type="match status" value="1"/>
</dbReference>
<dbReference type="CDD" id="cd00082">
    <property type="entry name" value="HisKA"/>
    <property type="match status" value="1"/>
</dbReference>
<feature type="domain" description="PAS" evidence="8">
    <location>
        <begin position="741"/>
        <end position="811"/>
    </location>
</feature>
<dbReference type="Pfam" id="PF08448">
    <property type="entry name" value="PAS_4"/>
    <property type="match status" value="1"/>
</dbReference>
<dbReference type="Pfam" id="PF02518">
    <property type="entry name" value="HATPase_c"/>
    <property type="match status" value="1"/>
</dbReference>
<organism evidence="10">
    <name type="scientific">Vecturithrix granuli</name>
    <dbReference type="NCBI Taxonomy" id="1499967"/>
    <lineage>
        <taxon>Bacteria</taxon>
        <taxon>Candidatus Moduliflexota</taxon>
        <taxon>Candidatus Vecturitrichia</taxon>
        <taxon>Candidatus Vecturitrichales</taxon>
        <taxon>Candidatus Vecturitrichaceae</taxon>
        <taxon>Candidatus Vecturithrix</taxon>
    </lineage>
</organism>
<dbReference type="FunFam" id="3.30.565.10:FF:000006">
    <property type="entry name" value="Sensor histidine kinase WalK"/>
    <property type="match status" value="1"/>
</dbReference>
<dbReference type="Pfam" id="PF00512">
    <property type="entry name" value="HisKA"/>
    <property type="match status" value="1"/>
</dbReference>
<reference evidence="10" key="1">
    <citation type="journal article" date="2015" name="PeerJ">
        <title>First genomic representation of candidate bacterial phylum KSB3 points to enhanced environmental sensing as a trigger of wastewater bulking.</title>
        <authorList>
            <person name="Sekiguchi Y."/>
            <person name="Ohashi A."/>
            <person name="Parks D.H."/>
            <person name="Yamauchi T."/>
            <person name="Tyson G.W."/>
            <person name="Hugenholtz P."/>
        </authorList>
    </citation>
    <scope>NUCLEOTIDE SEQUENCE [LARGE SCALE GENOMIC DNA]</scope>
</reference>
<feature type="domain" description="PAC" evidence="9">
    <location>
        <begin position="484"/>
        <end position="539"/>
    </location>
</feature>
<feature type="domain" description="PAC" evidence="9">
    <location>
        <begin position="108"/>
        <end position="161"/>
    </location>
</feature>
<name>A0A0S6W5R5_VECG1</name>
<dbReference type="STRING" id="1499967.U27_01783"/>
<accession>A0A0S6W5R5</accession>
<keyword evidence="5" id="KW-0418">Kinase</keyword>
<dbReference type="CDD" id="cd00130">
    <property type="entry name" value="PAS"/>
    <property type="match status" value="5"/>
</dbReference>
<dbReference type="InterPro" id="IPR003594">
    <property type="entry name" value="HATPase_dom"/>
</dbReference>
<dbReference type="InterPro" id="IPR003661">
    <property type="entry name" value="HisK_dim/P_dom"/>
</dbReference>
<evidence type="ECO:0000259" key="7">
    <source>
        <dbReference type="PROSITE" id="PS50109"/>
    </source>
</evidence>
<dbReference type="NCBIfam" id="TIGR00229">
    <property type="entry name" value="sensory_box"/>
    <property type="match status" value="5"/>
</dbReference>
<dbReference type="InterPro" id="IPR036097">
    <property type="entry name" value="HisK_dim/P_sf"/>
</dbReference>
<evidence type="ECO:0000259" key="9">
    <source>
        <dbReference type="PROSITE" id="PS50113"/>
    </source>
</evidence>
<dbReference type="EC" id="2.7.13.3" evidence="2"/>
<evidence type="ECO:0000256" key="4">
    <source>
        <dbReference type="ARBA" id="ARBA00022679"/>
    </source>
</evidence>
<evidence type="ECO:0000313" key="10">
    <source>
        <dbReference type="EMBL" id="GAK54952.1"/>
    </source>
</evidence>
<dbReference type="SMART" id="SM00388">
    <property type="entry name" value="HisKA"/>
    <property type="match status" value="1"/>
</dbReference>
<dbReference type="Pfam" id="PF10114">
    <property type="entry name" value="PocR"/>
    <property type="match status" value="1"/>
</dbReference>
<feature type="domain" description="PAS" evidence="8">
    <location>
        <begin position="415"/>
        <end position="485"/>
    </location>
</feature>